<comment type="caution">
    <text evidence="2">The sequence shown here is derived from an EMBL/GenBank/DDBJ whole genome shotgun (WGS) entry which is preliminary data.</text>
</comment>
<proteinExistence type="predicted"/>
<keyword evidence="1" id="KW-0812">Transmembrane</keyword>
<feature type="transmembrane region" description="Helical" evidence="1">
    <location>
        <begin position="148"/>
        <end position="177"/>
    </location>
</feature>
<dbReference type="InterPro" id="IPR010390">
    <property type="entry name" value="ABC-2_transporter-like"/>
</dbReference>
<feature type="transmembrane region" description="Helical" evidence="1">
    <location>
        <begin position="65"/>
        <end position="85"/>
    </location>
</feature>
<dbReference type="EMBL" id="PCSV01000016">
    <property type="protein sequence ID" value="PIP57236.1"/>
    <property type="molecule type" value="Genomic_DNA"/>
</dbReference>
<feature type="transmembrane region" description="Helical" evidence="1">
    <location>
        <begin position="20"/>
        <end position="53"/>
    </location>
</feature>
<organism evidence="2 3">
    <name type="scientific">Candidatus Woesebacteria bacterium CG22_combo_CG10-13_8_21_14_all_45_10</name>
    <dbReference type="NCBI Taxonomy" id="1975060"/>
    <lineage>
        <taxon>Bacteria</taxon>
        <taxon>Candidatus Woeseibacteriota</taxon>
    </lineage>
</organism>
<reference evidence="2 3" key="1">
    <citation type="submission" date="2017-09" db="EMBL/GenBank/DDBJ databases">
        <title>Depth-based differentiation of microbial function through sediment-hosted aquifers and enrichment of novel symbionts in the deep terrestrial subsurface.</title>
        <authorList>
            <person name="Probst A.J."/>
            <person name="Ladd B."/>
            <person name="Jarett J.K."/>
            <person name="Geller-Mcgrath D.E."/>
            <person name="Sieber C.M."/>
            <person name="Emerson J.B."/>
            <person name="Anantharaman K."/>
            <person name="Thomas B.C."/>
            <person name="Malmstrom R."/>
            <person name="Stieglmeier M."/>
            <person name="Klingl A."/>
            <person name="Woyke T."/>
            <person name="Ryan C.M."/>
            <person name="Banfield J.F."/>
        </authorList>
    </citation>
    <scope>NUCLEOTIDE SEQUENCE [LARGE SCALE GENOMIC DNA]</scope>
    <source>
        <strain evidence="2">CG22_combo_CG10-13_8_21_14_all_45_10</strain>
    </source>
</reference>
<gene>
    <name evidence="2" type="ORF">COX04_00565</name>
</gene>
<dbReference type="PANTHER" id="PTHR36833">
    <property type="entry name" value="SLR0610 PROTEIN-RELATED"/>
    <property type="match status" value="1"/>
</dbReference>
<accession>A0A2H0BHS9</accession>
<protein>
    <recommendedName>
        <fullName evidence="4">ABC transporter permease</fullName>
    </recommendedName>
</protein>
<keyword evidence="1" id="KW-1133">Transmembrane helix</keyword>
<evidence type="ECO:0000313" key="2">
    <source>
        <dbReference type="EMBL" id="PIP57236.1"/>
    </source>
</evidence>
<sequence length="264" mass="29697">MKMKTVFRYSKIWWLMSKNAFLAVLTQRVGFGIFLLGKLLRFIFFFGFIFFLLKGTNRLAGYDLNQTLLFFLTFSLIDTLSQFFFREVYRFRPQVISGNFDLVLVKPVNALFRSLMGGADIIDLVTIPPLIFAVAYIGSLLHPGILHATYYILLVFNGLILATAFHIAVLALGIITLEVDHTIMIYRDLTNLARFPIDIYKGPAKGILTFLIPVGVMMAFPAKAALGLISFSGVVWSVALGVFALFLALRFWNFALKKYASASS</sequence>
<feature type="transmembrane region" description="Helical" evidence="1">
    <location>
        <begin position="204"/>
        <end position="222"/>
    </location>
</feature>
<dbReference type="Proteomes" id="UP000230759">
    <property type="component" value="Unassembled WGS sequence"/>
</dbReference>
<evidence type="ECO:0000256" key="1">
    <source>
        <dbReference type="SAM" id="Phobius"/>
    </source>
</evidence>
<feature type="transmembrane region" description="Helical" evidence="1">
    <location>
        <begin position="228"/>
        <end position="249"/>
    </location>
</feature>
<dbReference type="AlphaFoldDB" id="A0A2H0BHS9"/>
<keyword evidence="1" id="KW-0472">Membrane</keyword>
<evidence type="ECO:0000313" key="3">
    <source>
        <dbReference type="Proteomes" id="UP000230759"/>
    </source>
</evidence>
<name>A0A2H0BHS9_9BACT</name>
<evidence type="ECO:0008006" key="4">
    <source>
        <dbReference type="Google" id="ProtNLM"/>
    </source>
</evidence>
<dbReference type="Pfam" id="PF06182">
    <property type="entry name" value="ABC2_membrane_6"/>
    <property type="match status" value="1"/>
</dbReference>
<dbReference type="PANTHER" id="PTHR36833:SF1">
    <property type="entry name" value="INTEGRAL MEMBRANE TRANSPORT PROTEIN"/>
    <property type="match status" value="1"/>
</dbReference>
<feature type="transmembrane region" description="Helical" evidence="1">
    <location>
        <begin position="121"/>
        <end position="142"/>
    </location>
</feature>